<dbReference type="Proteomes" id="UP001296776">
    <property type="component" value="Unassembled WGS sequence"/>
</dbReference>
<keyword evidence="3" id="KW-1185">Reference proteome</keyword>
<sequence>MILQALYDLYSRYPDGALPIEGYEEVPIAFKLVVDANGNFVDLVDVRDIKGNKRMPKRMRLPSKVDRPGQGSWQTAFLLWDHPRYVLGIPPDDSAKEAALAPKRVEAFVSRIEQSFPTSGIDPGVDAVLNFYSGGGPEHARQHPLLPDLLDSKGNVAFQLLGDVELVAQRPEVVRQVRKDFGAANDQVLSPCLVTGEPSAALRLHPATPLPDRRSKANAKLHSMHAKSSWSYGKAQGLNAPVSGRAAFRYATALNHLLRDGSEQKARIADSWAVFWAERPHDLETALPNLFGEPQIDDPEDGKREVQQIYKAVESGKFAVGGRDDRVHVLGLSPSDARISIRFWQTAPAIELARRVRQHFEDLRIHRRPGEFEHLSLFQILEACAPRGDKGKLPPNLDGQIAHAILSDLPYPISLLNAAIQCCRTAARKRPRDEKVTYPRAAAIKAWLCREYRRTGKPISPNDREPQPMLDPQNANPAYRLGRLFAVLERIQEQSSRGINATIRDRFYGAASGTPGTVFPTLLRLKNHHVAKLGKGRAVQMERLVGEIMEGLDEFPPHMLMSDQGRFAIGYYHQRQALFAKRSEEPEGETNGTDATETKQ</sequence>
<feature type="region of interest" description="Disordered" evidence="1">
    <location>
        <begin position="580"/>
        <end position="600"/>
    </location>
</feature>
<dbReference type="Pfam" id="PF09709">
    <property type="entry name" value="Cas_Csd1"/>
    <property type="match status" value="1"/>
</dbReference>
<evidence type="ECO:0000256" key="1">
    <source>
        <dbReference type="SAM" id="MobiDB-lite"/>
    </source>
</evidence>
<name>A0AAJ0X7H7_9GAMM</name>
<reference evidence="2" key="2">
    <citation type="journal article" date="2020" name="Microorganisms">
        <title>Osmotic Adaptation and Compatible Solute Biosynthesis of Phototrophic Bacteria as Revealed from Genome Analyses.</title>
        <authorList>
            <person name="Imhoff J.F."/>
            <person name="Rahn T."/>
            <person name="Kunzel S."/>
            <person name="Keller A."/>
            <person name="Neulinger S.C."/>
        </authorList>
    </citation>
    <scope>NUCLEOTIDE SEQUENCE</scope>
    <source>
        <strain evidence="2">DSM 11080</strain>
    </source>
</reference>
<evidence type="ECO:0000313" key="3">
    <source>
        <dbReference type="Proteomes" id="UP001296776"/>
    </source>
</evidence>
<proteinExistence type="predicted"/>
<dbReference type="NCBIfam" id="TIGR01863">
    <property type="entry name" value="cas_Csd1"/>
    <property type="match status" value="1"/>
</dbReference>
<protein>
    <submittedName>
        <fullName evidence="2">Type I-C CRISPR-associated protein Cas8c/Csd1</fullName>
    </submittedName>
</protein>
<accession>A0AAJ0X7H7</accession>
<feature type="compositionally biased region" description="Polar residues" evidence="1">
    <location>
        <begin position="590"/>
        <end position="600"/>
    </location>
</feature>
<dbReference type="AlphaFoldDB" id="A0AAJ0X7H7"/>
<evidence type="ECO:0000313" key="2">
    <source>
        <dbReference type="EMBL" id="MBK1703056.1"/>
    </source>
</evidence>
<comment type="caution">
    <text evidence="2">The sequence shown here is derived from an EMBL/GenBank/DDBJ whole genome shotgun (WGS) entry which is preliminary data.</text>
</comment>
<dbReference type="EMBL" id="NRSJ01000001">
    <property type="protein sequence ID" value="MBK1703056.1"/>
    <property type="molecule type" value="Genomic_DNA"/>
</dbReference>
<reference evidence="2" key="1">
    <citation type="submission" date="2017-08" db="EMBL/GenBank/DDBJ databases">
        <authorList>
            <person name="Imhoff J.F."/>
            <person name="Rahn T."/>
            <person name="Kuenzel S."/>
            <person name="Neulinger S.C."/>
        </authorList>
    </citation>
    <scope>NUCLEOTIDE SEQUENCE</scope>
    <source>
        <strain evidence="2">DSM 11080</strain>
    </source>
</reference>
<dbReference type="CDD" id="cd09757">
    <property type="entry name" value="Cas8c_I-C"/>
    <property type="match status" value="1"/>
</dbReference>
<dbReference type="InterPro" id="IPR010144">
    <property type="entry name" value="CRISPR-assoc_prot_Csd1-typ"/>
</dbReference>
<gene>
    <name evidence="2" type="primary">cas8c</name>
    <name evidence="2" type="ORF">CKO40_00430</name>
</gene>
<organism evidence="2 3">
    <name type="scientific">Halochromatium glycolicum</name>
    <dbReference type="NCBI Taxonomy" id="85075"/>
    <lineage>
        <taxon>Bacteria</taxon>
        <taxon>Pseudomonadati</taxon>
        <taxon>Pseudomonadota</taxon>
        <taxon>Gammaproteobacteria</taxon>
        <taxon>Chromatiales</taxon>
        <taxon>Chromatiaceae</taxon>
        <taxon>Halochromatium</taxon>
    </lineage>
</organism>
<dbReference type="RefSeq" id="WP_200343691.1">
    <property type="nucleotide sequence ID" value="NZ_NRSJ01000001.1"/>
</dbReference>